<dbReference type="EMBL" id="CM004393">
    <property type="protein sequence ID" value="KAG8650174.1"/>
    <property type="molecule type" value="Genomic_DNA"/>
</dbReference>
<comment type="caution">
    <text evidence="1">The sequence shown here is derived from an EMBL/GenBank/DDBJ whole genome shotgun (WGS) entry which is preliminary data.</text>
</comment>
<gene>
    <name evidence="1" type="ORF">MANES_07G009948v8</name>
</gene>
<sequence length="519" mass="60755">MAMASKLHLIGMLIFFFISLLALAKPTMANDADDIPVDFDRSYFPDDFIFGTATSAYQIEGAANISGKGPSVWDTFTHEYPERIRDHSNGDVAVDFYHRYQEDIQNVKKMGFNAFRFSISWSRVIPSGRRREGVNEEGIEFYNRVINETIKQGLQPFVTIFHWDTPQALEDKYGGFLSRNIVEDFREYADLLFERFGDRVKYWMTFNEPWALSGFAYDDGLFAPGRCSSWVNNQCRAGNSATEPYIVAHHLLLSHSEAVRVYRKNYQTIQKGKIGITLFTFWFEPLSNRKADIEASRTALDFMFGLWMDPLTYGKYPRTVQNLVGDKLLNFTKEETQLLRGSYDFIGLQYYTSYYAKPNVSVDSELIRYKTDSNITETPYDYDGNLIGPQAYSPWFYIYPKGIRHLLNYTKDKYNNPVIYITENGVDNLNDENQPIEEALKDEFRIDYYRKHMWNTLESLREYNVNVKGYFAWSYLDNFEWNIGYTSRFGLYYVDYKNNLTRIAKESAIWFTKFLNPSN</sequence>
<evidence type="ECO:0000313" key="1">
    <source>
        <dbReference type="EMBL" id="KAG8650174.1"/>
    </source>
</evidence>
<evidence type="ECO:0000313" key="2">
    <source>
        <dbReference type="Proteomes" id="UP000091857"/>
    </source>
</evidence>
<organism evidence="1 2">
    <name type="scientific">Manihot esculenta</name>
    <name type="common">Cassava</name>
    <name type="synonym">Jatropha manihot</name>
    <dbReference type="NCBI Taxonomy" id="3983"/>
    <lineage>
        <taxon>Eukaryota</taxon>
        <taxon>Viridiplantae</taxon>
        <taxon>Streptophyta</taxon>
        <taxon>Embryophyta</taxon>
        <taxon>Tracheophyta</taxon>
        <taxon>Spermatophyta</taxon>
        <taxon>Magnoliopsida</taxon>
        <taxon>eudicotyledons</taxon>
        <taxon>Gunneridae</taxon>
        <taxon>Pentapetalae</taxon>
        <taxon>rosids</taxon>
        <taxon>fabids</taxon>
        <taxon>Malpighiales</taxon>
        <taxon>Euphorbiaceae</taxon>
        <taxon>Crotonoideae</taxon>
        <taxon>Manihoteae</taxon>
        <taxon>Manihot</taxon>
    </lineage>
</organism>
<keyword evidence="2" id="KW-1185">Reference proteome</keyword>
<proteinExistence type="predicted"/>
<reference evidence="2" key="1">
    <citation type="journal article" date="2016" name="Nat. Biotechnol.">
        <title>Sequencing wild and cultivated cassava and related species reveals extensive interspecific hybridization and genetic diversity.</title>
        <authorList>
            <person name="Bredeson J.V."/>
            <person name="Lyons J.B."/>
            <person name="Prochnik S.E."/>
            <person name="Wu G.A."/>
            <person name="Ha C.M."/>
            <person name="Edsinger-Gonzales E."/>
            <person name="Grimwood J."/>
            <person name="Schmutz J."/>
            <person name="Rabbi I.Y."/>
            <person name="Egesi C."/>
            <person name="Nauluvula P."/>
            <person name="Lebot V."/>
            <person name="Ndunguru J."/>
            <person name="Mkamilo G."/>
            <person name="Bart R.S."/>
            <person name="Setter T.L."/>
            <person name="Gleadow R.M."/>
            <person name="Kulakow P."/>
            <person name="Ferguson M.E."/>
            <person name="Rounsley S."/>
            <person name="Rokhsar D.S."/>
        </authorList>
    </citation>
    <scope>NUCLEOTIDE SEQUENCE [LARGE SCALE GENOMIC DNA]</scope>
    <source>
        <strain evidence="2">cv. AM560-2</strain>
    </source>
</reference>
<dbReference type="Proteomes" id="UP000091857">
    <property type="component" value="Chromosome 7"/>
</dbReference>
<protein>
    <submittedName>
        <fullName evidence="1">Uncharacterized protein</fullName>
    </submittedName>
</protein>
<accession>A0ACB7HDZ9</accession>
<name>A0ACB7HDZ9_MANES</name>